<evidence type="ECO:0000256" key="8">
    <source>
        <dbReference type="ARBA" id="ARBA00023098"/>
    </source>
</evidence>
<feature type="domain" description="Fatty acid desaturase" evidence="11">
    <location>
        <begin position="9"/>
        <end position="212"/>
    </location>
</feature>
<feature type="domain" description="Transposase IS204/IS1001/IS1096/IS1165 DDE" evidence="12">
    <location>
        <begin position="275"/>
        <end position="385"/>
    </location>
</feature>
<keyword evidence="5 10" id="KW-1133">Transmembrane helix</keyword>
<organism evidence="13 14">
    <name type="scientific">Aquicella siphonis</name>
    <dbReference type="NCBI Taxonomy" id="254247"/>
    <lineage>
        <taxon>Bacteria</taxon>
        <taxon>Pseudomonadati</taxon>
        <taxon>Pseudomonadota</taxon>
        <taxon>Gammaproteobacteria</taxon>
        <taxon>Legionellales</taxon>
        <taxon>Coxiellaceae</taxon>
        <taxon>Aquicella</taxon>
    </lineage>
</organism>
<evidence type="ECO:0000256" key="2">
    <source>
        <dbReference type="ARBA" id="ARBA00008749"/>
    </source>
</evidence>
<gene>
    <name evidence="13" type="ORF">AQUSIP_01670</name>
</gene>
<accession>A0A5E4PEP7</accession>
<dbReference type="PANTHER" id="PTHR11351">
    <property type="entry name" value="ACYL-COA DESATURASE"/>
    <property type="match status" value="1"/>
</dbReference>
<evidence type="ECO:0000256" key="4">
    <source>
        <dbReference type="ARBA" id="ARBA00022832"/>
    </source>
</evidence>
<keyword evidence="3 10" id="KW-0812">Transmembrane</keyword>
<evidence type="ECO:0000256" key="7">
    <source>
        <dbReference type="ARBA" id="ARBA00023004"/>
    </source>
</evidence>
<dbReference type="KEGG" id="asip:AQUSIP_01670"/>
<dbReference type="AlphaFoldDB" id="A0A5E4PEP7"/>
<evidence type="ECO:0000259" key="11">
    <source>
        <dbReference type="Pfam" id="PF00487"/>
    </source>
</evidence>
<evidence type="ECO:0000256" key="5">
    <source>
        <dbReference type="ARBA" id="ARBA00022989"/>
    </source>
</evidence>
<comment type="subcellular location">
    <subcellularLocation>
        <location evidence="1">Membrane</location>
        <topology evidence="1">Multi-pass membrane protein</topology>
    </subcellularLocation>
</comment>
<dbReference type="Proteomes" id="UP000324194">
    <property type="component" value="Chromosome 1"/>
</dbReference>
<dbReference type="EMBL" id="LR699119">
    <property type="protein sequence ID" value="VVC74893.1"/>
    <property type="molecule type" value="Genomic_DNA"/>
</dbReference>
<keyword evidence="6" id="KW-0560">Oxidoreductase</keyword>
<feature type="transmembrane region" description="Helical" evidence="10">
    <location>
        <begin position="12"/>
        <end position="32"/>
    </location>
</feature>
<dbReference type="CDD" id="cd03505">
    <property type="entry name" value="Delta9-FADS-like"/>
    <property type="match status" value="1"/>
</dbReference>
<comment type="similarity">
    <text evidence="2">Belongs to the fatty acid desaturase type 2 family.</text>
</comment>
<dbReference type="OrthoDB" id="9768289at2"/>
<evidence type="ECO:0000256" key="3">
    <source>
        <dbReference type="ARBA" id="ARBA00022692"/>
    </source>
</evidence>
<feature type="transmembrane region" description="Helical" evidence="10">
    <location>
        <begin position="161"/>
        <end position="179"/>
    </location>
</feature>
<dbReference type="GO" id="GO:0006631">
    <property type="term" value="P:fatty acid metabolic process"/>
    <property type="evidence" value="ECO:0007669"/>
    <property type="project" value="UniProtKB-KW"/>
</dbReference>
<reference evidence="13 14" key="1">
    <citation type="submission" date="2019-08" db="EMBL/GenBank/DDBJ databases">
        <authorList>
            <person name="Guy L."/>
        </authorList>
    </citation>
    <scope>NUCLEOTIDE SEQUENCE [LARGE SCALE GENOMIC DNA]</scope>
    <source>
        <strain evidence="13 14">SGT-108</strain>
    </source>
</reference>
<evidence type="ECO:0000256" key="10">
    <source>
        <dbReference type="SAM" id="Phobius"/>
    </source>
</evidence>
<dbReference type="GO" id="GO:0016020">
    <property type="term" value="C:membrane"/>
    <property type="evidence" value="ECO:0007669"/>
    <property type="project" value="UniProtKB-SubCell"/>
</dbReference>
<dbReference type="GO" id="GO:0016717">
    <property type="term" value="F:oxidoreductase activity, acting on paired donors, with oxidation of a pair of donors resulting in the reduction of molecular oxygen to two molecules of water"/>
    <property type="evidence" value="ECO:0007669"/>
    <property type="project" value="InterPro"/>
</dbReference>
<evidence type="ECO:0000259" key="12">
    <source>
        <dbReference type="Pfam" id="PF01610"/>
    </source>
</evidence>
<dbReference type="InterPro" id="IPR002560">
    <property type="entry name" value="Transposase_DDE"/>
</dbReference>
<proteinExistence type="inferred from homology"/>
<protein>
    <recommendedName>
        <fullName evidence="15">Fatty acid desaturase domain-containing protein</fullName>
    </recommendedName>
</protein>
<evidence type="ECO:0008006" key="15">
    <source>
        <dbReference type="Google" id="ProtNLM"/>
    </source>
</evidence>
<evidence type="ECO:0000313" key="13">
    <source>
        <dbReference type="EMBL" id="VVC74893.1"/>
    </source>
</evidence>
<dbReference type="Pfam" id="PF01610">
    <property type="entry name" value="DDE_Tnp_ISL3"/>
    <property type="match status" value="1"/>
</dbReference>
<keyword evidence="7" id="KW-0408">Iron</keyword>
<keyword evidence="9 10" id="KW-0472">Membrane</keyword>
<name>A0A5E4PEP7_9COXI</name>
<evidence type="ECO:0000256" key="9">
    <source>
        <dbReference type="ARBA" id="ARBA00023136"/>
    </source>
</evidence>
<keyword evidence="8" id="KW-0443">Lipid metabolism</keyword>
<dbReference type="InterPro" id="IPR005804">
    <property type="entry name" value="FA_desaturase_dom"/>
</dbReference>
<evidence type="ECO:0000313" key="14">
    <source>
        <dbReference type="Proteomes" id="UP000324194"/>
    </source>
</evidence>
<keyword evidence="14" id="KW-1185">Reference proteome</keyword>
<keyword evidence="4" id="KW-0276">Fatty acid metabolism</keyword>
<dbReference type="Pfam" id="PF00487">
    <property type="entry name" value="FA_desaturase"/>
    <property type="match status" value="1"/>
</dbReference>
<evidence type="ECO:0000256" key="1">
    <source>
        <dbReference type="ARBA" id="ARBA00004141"/>
    </source>
</evidence>
<evidence type="ECO:0000256" key="6">
    <source>
        <dbReference type="ARBA" id="ARBA00023002"/>
    </source>
</evidence>
<feature type="transmembrane region" description="Helical" evidence="10">
    <location>
        <begin position="135"/>
        <end position="155"/>
    </location>
</feature>
<dbReference type="RefSeq" id="WP_148337708.1">
    <property type="nucleotide sequence ID" value="NZ_LR699119.1"/>
</dbReference>
<dbReference type="PANTHER" id="PTHR11351:SF33">
    <property type="entry name" value="DELTA-9 FATTY ACID DESATURASE, DESA"/>
    <property type="match status" value="1"/>
</dbReference>
<dbReference type="InterPro" id="IPR015876">
    <property type="entry name" value="Acyl-CoA_DS"/>
</dbReference>
<sequence length="391" mass="45578">MFGLIQLPWWGYVVVLLVLTQITILGVTLYLHRCQAHRALEMHPLVSHFFRFWLWLTTGMVTKEWAAIHRKHHAKVETSDDPHSPVTRGIRKVFFEGAELYRAESRNKETLERYGEGTPDDWIERNLYSRWSTMGVALMLVIDLVMFGTLGLTMWALQMAWIPLFAAGVINGVGHYWGYRNFEVKDNSRNVLPIGFFLGGEELHNNHHAFATSAKFSAKWWEVDVGWYVIRLLQLFGLAKPKRVVPKPRMLLSKSSIDTDTLKAIISYRFQLMSRYSREVVMPVLREEKRRTGKTSRMLLRRAKTVLIRDASIMKASQKMRLATVLENFQSLRVIYQFRLKLQEIWGRSSASQKELLEALQEWCQQAEATGIERLLRFANRLKMYVPQTTS</sequence>